<evidence type="ECO:0000313" key="2">
    <source>
        <dbReference type="Proteomes" id="UP000009374"/>
    </source>
</evidence>
<dbReference type="EMBL" id="GG693878">
    <property type="protein sequence ID" value="EES52222.1"/>
    <property type="molecule type" value="Genomic_DNA"/>
</dbReference>
<name>C6HYD7_9BACT</name>
<protein>
    <submittedName>
        <fullName evidence="1">Uncharacterized protein</fullName>
    </submittedName>
</protein>
<organism evidence="1 2">
    <name type="scientific">Leptospirillum ferrodiazotrophum</name>
    <dbReference type="NCBI Taxonomy" id="412449"/>
    <lineage>
        <taxon>Bacteria</taxon>
        <taxon>Pseudomonadati</taxon>
        <taxon>Nitrospirota</taxon>
        <taxon>Nitrospiria</taxon>
        <taxon>Nitrospirales</taxon>
        <taxon>Nitrospiraceae</taxon>
        <taxon>Leptospirillum</taxon>
    </lineage>
</organism>
<evidence type="ECO:0000313" key="1">
    <source>
        <dbReference type="EMBL" id="EES52222.1"/>
    </source>
</evidence>
<sequence length="119" mass="13804">MAIKPYTVRREPVCDKNSESESRERFLALRTSFYQELARLLQMRTDMSLPELITVLEHTEKYPCCILQNMAKKLREGEASFSVAIRDYVPVRDSVILNLAEKRFCPLESALGFLVDFPE</sequence>
<gene>
    <name evidence="1" type="ORF">UBAL3_94240013</name>
</gene>
<reference evidence="1 2" key="1">
    <citation type="journal article" date="2009" name="Appl. Environ. Microbiol.">
        <title>Community genomic and proteomic analyses of chemoautotrophic iron-oxidizing "Leptospirillum rubarum" (Group II) and "Leptospirillum ferrodiazotrophum" (Group III) bacteria in acid mine drainage biofilms.</title>
        <authorList>
            <person name="Goltsman D.S."/>
            <person name="Denef V.J."/>
            <person name="Singer S.W."/>
            <person name="VerBerkmoes N.C."/>
            <person name="Lefsrud M."/>
            <person name="Mueller R.S."/>
            <person name="Dick G.J."/>
            <person name="Sun C.L."/>
            <person name="Wheeler K.E."/>
            <person name="Zemla A."/>
            <person name="Baker B.J."/>
            <person name="Hauser L."/>
            <person name="Land M."/>
            <person name="Shah M.B."/>
            <person name="Thelen M.P."/>
            <person name="Hettich R.L."/>
            <person name="Banfield J.F."/>
        </authorList>
    </citation>
    <scope>NUCLEOTIDE SEQUENCE [LARGE SCALE GENOMIC DNA]</scope>
</reference>
<keyword evidence="2" id="KW-1185">Reference proteome</keyword>
<dbReference type="AlphaFoldDB" id="C6HYD7"/>
<proteinExistence type="predicted"/>
<dbReference type="Proteomes" id="UP000009374">
    <property type="component" value="Unassembled WGS sequence"/>
</dbReference>
<accession>C6HYD7</accession>